<dbReference type="EC" id="4.6.1.2" evidence="2"/>
<feature type="compositionally biased region" description="Pro residues" evidence="14">
    <location>
        <begin position="723"/>
        <end position="734"/>
    </location>
</feature>
<feature type="region of interest" description="Disordered" evidence="14">
    <location>
        <begin position="79"/>
        <end position="142"/>
    </location>
</feature>
<dbReference type="InterPro" id="IPR050401">
    <property type="entry name" value="Cyclic_nucleotide_synthase"/>
</dbReference>
<evidence type="ECO:0000313" key="17">
    <source>
        <dbReference type="EMBL" id="KAK3927765.1"/>
    </source>
</evidence>
<feature type="transmembrane region" description="Helical" evidence="15">
    <location>
        <begin position="443"/>
        <end position="465"/>
    </location>
</feature>
<evidence type="ECO:0000259" key="16">
    <source>
        <dbReference type="PROSITE" id="PS50125"/>
    </source>
</evidence>
<dbReference type="FunFam" id="3.30.70.1230:FF:000004">
    <property type="entry name" value="Guanylate cyclase"/>
    <property type="match status" value="1"/>
</dbReference>
<dbReference type="PROSITE" id="PS00452">
    <property type="entry name" value="GUANYLATE_CYCLASE_1"/>
    <property type="match status" value="1"/>
</dbReference>
<dbReference type="Pfam" id="PF00211">
    <property type="entry name" value="Guanylate_cyc"/>
    <property type="match status" value="1"/>
</dbReference>
<evidence type="ECO:0000256" key="14">
    <source>
        <dbReference type="SAM" id="MobiDB-lite"/>
    </source>
</evidence>
<evidence type="ECO:0000256" key="10">
    <source>
        <dbReference type="ARBA" id="ARBA00023180"/>
    </source>
</evidence>
<feature type="region of interest" description="Disordered" evidence="14">
    <location>
        <begin position="709"/>
        <end position="735"/>
    </location>
</feature>
<organism evidence="17 18">
    <name type="scientific">Frankliniella fusca</name>
    <dbReference type="NCBI Taxonomy" id="407009"/>
    <lineage>
        <taxon>Eukaryota</taxon>
        <taxon>Metazoa</taxon>
        <taxon>Ecdysozoa</taxon>
        <taxon>Arthropoda</taxon>
        <taxon>Hexapoda</taxon>
        <taxon>Insecta</taxon>
        <taxon>Pterygota</taxon>
        <taxon>Neoptera</taxon>
        <taxon>Paraneoptera</taxon>
        <taxon>Thysanoptera</taxon>
        <taxon>Terebrantia</taxon>
        <taxon>Thripoidea</taxon>
        <taxon>Thripidae</taxon>
        <taxon>Frankliniella</taxon>
    </lineage>
</organism>
<evidence type="ECO:0000256" key="13">
    <source>
        <dbReference type="RuleBase" id="RU000405"/>
    </source>
</evidence>
<reference evidence="17" key="2">
    <citation type="journal article" date="2023" name="BMC Genomics">
        <title>Pest status, molecular evolution, and epigenetic factors derived from the genome assembly of Frankliniella fusca, a thysanopteran phytovirus vector.</title>
        <authorList>
            <person name="Catto M.A."/>
            <person name="Labadie P.E."/>
            <person name="Jacobson A.L."/>
            <person name="Kennedy G.G."/>
            <person name="Srinivasan R."/>
            <person name="Hunt B.G."/>
        </authorList>
    </citation>
    <scope>NUCLEOTIDE SEQUENCE</scope>
    <source>
        <strain evidence="17">PL_HMW_Pooled</strain>
    </source>
</reference>
<dbReference type="GO" id="GO:0035556">
    <property type="term" value="P:intracellular signal transduction"/>
    <property type="evidence" value="ECO:0007669"/>
    <property type="project" value="InterPro"/>
</dbReference>
<comment type="caution">
    <text evidence="17">The sequence shown here is derived from an EMBL/GenBank/DDBJ whole genome shotgun (WGS) entry which is preliminary data.</text>
</comment>
<dbReference type="Proteomes" id="UP001219518">
    <property type="component" value="Unassembled WGS sequence"/>
</dbReference>
<dbReference type="InterPro" id="IPR018297">
    <property type="entry name" value="A/G_cyclase_CS"/>
</dbReference>
<evidence type="ECO:0000256" key="5">
    <source>
        <dbReference type="ARBA" id="ARBA00022741"/>
    </source>
</evidence>
<feature type="non-terminal residue" evidence="17">
    <location>
        <position position="1"/>
    </location>
</feature>
<dbReference type="InterPro" id="IPR013587">
    <property type="entry name" value="Nitrate/nitrite_sensing"/>
</dbReference>
<evidence type="ECO:0000256" key="4">
    <source>
        <dbReference type="ARBA" id="ARBA00022729"/>
    </source>
</evidence>
<evidence type="ECO:0000256" key="8">
    <source>
        <dbReference type="ARBA" id="ARBA00023136"/>
    </source>
</evidence>
<evidence type="ECO:0000256" key="15">
    <source>
        <dbReference type="SAM" id="Phobius"/>
    </source>
</evidence>
<dbReference type="PANTHER" id="PTHR11920">
    <property type="entry name" value="GUANYLYL CYCLASE"/>
    <property type="match status" value="1"/>
</dbReference>
<comment type="subcellular location">
    <subcellularLocation>
        <location evidence="1">Membrane</location>
        <topology evidence="1">Single-pass type I membrane protein</topology>
    </subcellularLocation>
</comment>
<evidence type="ECO:0000256" key="7">
    <source>
        <dbReference type="ARBA" id="ARBA00023134"/>
    </source>
</evidence>
<evidence type="ECO:0000256" key="6">
    <source>
        <dbReference type="ARBA" id="ARBA00022989"/>
    </source>
</evidence>
<proteinExistence type="inferred from homology"/>
<dbReference type="InterPro" id="IPR001054">
    <property type="entry name" value="A/G_cyclase"/>
</dbReference>
<comment type="similarity">
    <text evidence="13">Belongs to the adenylyl cyclase class-4/guanylyl cyclase family.</text>
</comment>
<evidence type="ECO:0000313" key="18">
    <source>
        <dbReference type="Proteomes" id="UP001219518"/>
    </source>
</evidence>
<dbReference type="SUPFAM" id="SSF55073">
    <property type="entry name" value="Nucleotide cyclase"/>
    <property type="match status" value="1"/>
</dbReference>
<protein>
    <recommendedName>
        <fullName evidence="2">guanylate cyclase</fullName>
        <ecNumber evidence="2">4.6.1.2</ecNumber>
    </recommendedName>
</protein>
<gene>
    <name evidence="17" type="ORF">KUF71_016050</name>
</gene>
<dbReference type="PROSITE" id="PS50125">
    <property type="entry name" value="GUANYLATE_CYCLASE_2"/>
    <property type="match status" value="1"/>
</dbReference>
<keyword evidence="7" id="KW-0342">GTP-binding</keyword>
<dbReference type="PANTHER" id="PTHR11920:SF501">
    <property type="entry name" value="GUANYLATE CYCLASE 32E"/>
    <property type="match status" value="1"/>
</dbReference>
<keyword evidence="9 17" id="KW-0675">Receptor</keyword>
<keyword evidence="11 13" id="KW-0456">Lyase</keyword>
<accession>A0AAE1HVY7</accession>
<dbReference type="SMART" id="SM00044">
    <property type="entry name" value="CYCc"/>
    <property type="match status" value="1"/>
</dbReference>
<dbReference type="GO" id="GO:0001653">
    <property type="term" value="F:peptide receptor activity"/>
    <property type="evidence" value="ECO:0007669"/>
    <property type="project" value="TreeGrafter"/>
</dbReference>
<dbReference type="AlphaFoldDB" id="A0AAE1HVY7"/>
<dbReference type="GO" id="GO:0004016">
    <property type="term" value="F:adenylate cyclase activity"/>
    <property type="evidence" value="ECO:0007669"/>
    <property type="project" value="TreeGrafter"/>
</dbReference>
<dbReference type="Gene3D" id="6.10.250.780">
    <property type="match status" value="1"/>
</dbReference>
<dbReference type="EMBL" id="JAHWGI010001301">
    <property type="protein sequence ID" value="KAK3927765.1"/>
    <property type="molecule type" value="Genomic_DNA"/>
</dbReference>
<dbReference type="Gene3D" id="3.30.70.1230">
    <property type="entry name" value="Nucleotide cyclase"/>
    <property type="match status" value="1"/>
</dbReference>
<evidence type="ECO:0000256" key="2">
    <source>
        <dbReference type="ARBA" id="ARBA00012202"/>
    </source>
</evidence>
<dbReference type="GO" id="GO:0005886">
    <property type="term" value="C:plasma membrane"/>
    <property type="evidence" value="ECO:0007669"/>
    <property type="project" value="TreeGrafter"/>
</dbReference>
<feature type="compositionally biased region" description="Low complexity" evidence="14">
    <location>
        <begin position="709"/>
        <end position="722"/>
    </location>
</feature>
<reference evidence="17" key="1">
    <citation type="submission" date="2021-07" db="EMBL/GenBank/DDBJ databases">
        <authorList>
            <person name="Catto M.A."/>
            <person name="Jacobson A."/>
            <person name="Kennedy G."/>
            <person name="Labadie P."/>
            <person name="Hunt B.G."/>
            <person name="Srinivasan R."/>
        </authorList>
    </citation>
    <scope>NUCLEOTIDE SEQUENCE</scope>
    <source>
        <strain evidence="17">PL_HMW_Pooled</strain>
        <tissue evidence="17">Head</tissue>
    </source>
</reference>
<dbReference type="GO" id="GO:0004383">
    <property type="term" value="F:guanylate cyclase activity"/>
    <property type="evidence" value="ECO:0007669"/>
    <property type="project" value="UniProtKB-EC"/>
</dbReference>
<keyword evidence="18" id="KW-1185">Reference proteome</keyword>
<dbReference type="InterPro" id="IPR029787">
    <property type="entry name" value="Nucleotide_cyclase"/>
</dbReference>
<evidence type="ECO:0000256" key="11">
    <source>
        <dbReference type="ARBA" id="ARBA00023239"/>
    </source>
</evidence>
<keyword evidence="10" id="KW-0325">Glycoprotein</keyword>
<dbReference type="CDD" id="cd07302">
    <property type="entry name" value="CHD"/>
    <property type="match status" value="1"/>
</dbReference>
<keyword evidence="5" id="KW-0547">Nucleotide-binding</keyword>
<keyword evidence="3 15" id="KW-0812">Transmembrane</keyword>
<evidence type="ECO:0000256" key="1">
    <source>
        <dbReference type="ARBA" id="ARBA00004479"/>
    </source>
</evidence>
<evidence type="ECO:0000256" key="3">
    <source>
        <dbReference type="ARBA" id="ARBA00022692"/>
    </source>
</evidence>
<keyword evidence="12" id="KW-0141">cGMP biosynthesis</keyword>
<dbReference type="Pfam" id="PF08376">
    <property type="entry name" value="NIT"/>
    <property type="match status" value="1"/>
</dbReference>
<keyword evidence="4" id="KW-0732">Signal</keyword>
<keyword evidence="6 15" id="KW-1133">Transmembrane helix</keyword>
<dbReference type="GO" id="GO:0007168">
    <property type="term" value="P:receptor guanylyl cyclase signaling pathway"/>
    <property type="evidence" value="ECO:0007669"/>
    <property type="project" value="TreeGrafter"/>
</dbReference>
<feature type="domain" description="Guanylate cyclase" evidence="16">
    <location>
        <begin position="523"/>
        <end position="653"/>
    </location>
</feature>
<evidence type="ECO:0000256" key="9">
    <source>
        <dbReference type="ARBA" id="ARBA00023170"/>
    </source>
</evidence>
<keyword evidence="8 15" id="KW-0472">Membrane</keyword>
<feature type="compositionally biased region" description="Gly residues" evidence="14">
    <location>
        <begin position="83"/>
        <end position="95"/>
    </location>
</feature>
<sequence length="756" mass="81962">RRASLAARATGADPTEEANCFCCCPVDRPAEQQLAPSGAAPDTATAPGTGTALGGLLRVPRLPPLASWLPVWSAAPRHRKVHGGGGGGGAGGGEGTLSSRSPSAAEEAADMSGTGTADLSSLGGGGALLQGPQGRERGVRCADPGTAVGKRLYLLQMLILPLIPIGALLAQNSVLLAETRQLLSGAHRLGAQITITAGVSRLLIAFQRERGEIANYIFSRGNRTDLSIVFSLTDEAIEKTSPGEYKDMFATNQDFGNHLLDVRKNMTRSPSAALHEMDYYNRMNLFILDKLSQRISETSTTGSWRLLIAYKNLLRAAEHTSISMVFGLHYFGLGLLPAQCFSRWARHDALSLAHLQSAKLFSPALEYHLMRFESGDGNLAADIRRWRQQIDTNASRSPEPSVAREYYASMTLFLSELLHCQAMLRANISAEVEDTVQVASRDLVVAVVLLATALVLSPCIVLLVCHATKTVQRFAGTLARRTLALRHEKKKCDRLLFQMLPPAVVKQLKQNRQVPAENFDSVTIFFSDIVGFTQLSAVSSPMQVVTMLNTVYRLFDSRIQKYDVYKVETIGDAYMVVSGLPQRNDNRHAGEIATMSLDLLDGIRPVVVPHRPEERIRMRMGVNTGPCVAGVVGFTMPRYCLFGDTINTASRMESTSEPMRIHITENTKQYLDQLGGYVVELRGQLEIKGKGVMNTYWLVDKIGGVAASPSPVGTPGATTGTPQLPPPSTEPPDVVPEFINLLLGSLDSDEDDLGPE</sequence>
<evidence type="ECO:0000256" key="12">
    <source>
        <dbReference type="ARBA" id="ARBA00023293"/>
    </source>
</evidence>
<dbReference type="GO" id="GO:0005525">
    <property type="term" value="F:GTP binding"/>
    <property type="evidence" value="ECO:0007669"/>
    <property type="project" value="UniProtKB-KW"/>
</dbReference>
<name>A0AAE1HVY7_9NEOP</name>